<dbReference type="STRING" id="1128970.SAMN04487935_1054"/>
<proteinExistence type="predicted"/>
<sequence>MVKALYPTLALLTFLTQSVFAQQKNFKLPDSLRSKTIDYVIDRLDENEGDELLDSIYANSYLFKSKRANDPENLIKAYNVVMHKSPRETWLQYCDSMLTVAAQSKQNNLIGGAYLTRGLVYNAFKQQTKALDDYLLADNFISRSDDQYLRHKAKFSIAVIKYNLGYYHEAISLLRECEVYFKINEPGLPHLRTLHALCLCYIKTKQYAQVTSLIDIGYRESIDMEELKTIPYFKNAEGRNEFFKENYPVAIEKLQQSLPQIIKFEDFITVSSTYYFIGRSYWALGEKEKAIPYLKKVDELFRQDKFIKDEVLEAYDLLAQYYEDKGNTAEQLKYLTGLLKAETFVSKNFRYLSENMHREYDLKKIKDSTEELKRQLFFRDKLDLIFGIIFLLVCIILGFIICKQYQRRKLRKQKFKGVISHKDRTASPVLSTEKIIDGDQIIKPEIVEAVSKKLEKFEDSDAFLDKDFNLNKMAAIVDCNTRYTSRIICETRKKKYIEYIDDLRIDYIVSRLKTDSKYRNYTIKALTEEAGFKSPQKFKEAFKKSTELNPVYFIKELKKQSQPEN</sequence>
<evidence type="ECO:0000313" key="6">
    <source>
        <dbReference type="Proteomes" id="UP000199580"/>
    </source>
</evidence>
<keyword evidence="6" id="KW-1185">Reference proteome</keyword>
<dbReference type="SUPFAM" id="SSF48452">
    <property type="entry name" value="TPR-like"/>
    <property type="match status" value="1"/>
</dbReference>
<dbReference type="GO" id="GO:0043565">
    <property type="term" value="F:sequence-specific DNA binding"/>
    <property type="evidence" value="ECO:0007669"/>
    <property type="project" value="InterPro"/>
</dbReference>
<keyword evidence="2" id="KW-0472">Membrane</keyword>
<evidence type="ECO:0000256" key="2">
    <source>
        <dbReference type="SAM" id="Phobius"/>
    </source>
</evidence>
<evidence type="ECO:0000256" key="1">
    <source>
        <dbReference type="PROSITE-ProRule" id="PRU00339"/>
    </source>
</evidence>
<feature type="domain" description="HTH araC/xylS-type" evidence="4">
    <location>
        <begin position="444"/>
        <end position="556"/>
    </location>
</feature>
<keyword evidence="3" id="KW-0732">Signal</keyword>
<reference evidence="5 6" key="1">
    <citation type="submission" date="2016-10" db="EMBL/GenBank/DDBJ databases">
        <authorList>
            <person name="de Groot N.N."/>
        </authorList>
    </citation>
    <scope>NUCLEOTIDE SEQUENCE [LARGE SCALE GENOMIC DNA]</scope>
    <source>
        <strain evidence="5 6">CGMCC 1.10076</strain>
    </source>
</reference>
<dbReference type="PROSITE" id="PS01124">
    <property type="entry name" value="HTH_ARAC_FAMILY_2"/>
    <property type="match status" value="1"/>
</dbReference>
<dbReference type="Gene3D" id="1.25.40.10">
    <property type="entry name" value="Tetratricopeptide repeat domain"/>
    <property type="match status" value="2"/>
</dbReference>
<dbReference type="PROSITE" id="PS50005">
    <property type="entry name" value="TPR"/>
    <property type="match status" value="1"/>
</dbReference>
<dbReference type="Pfam" id="PF13181">
    <property type="entry name" value="TPR_8"/>
    <property type="match status" value="1"/>
</dbReference>
<dbReference type="RefSeq" id="WP_091392569.1">
    <property type="nucleotide sequence ID" value="NZ_BKAI01000021.1"/>
</dbReference>
<feature type="repeat" description="TPR" evidence="1">
    <location>
        <begin position="271"/>
        <end position="304"/>
    </location>
</feature>
<name>A0A1G8UUH6_9FLAO</name>
<organism evidence="5 6">
    <name type="scientific">Flavobacterium noncentrifugens</name>
    <dbReference type="NCBI Taxonomy" id="1128970"/>
    <lineage>
        <taxon>Bacteria</taxon>
        <taxon>Pseudomonadati</taxon>
        <taxon>Bacteroidota</taxon>
        <taxon>Flavobacteriia</taxon>
        <taxon>Flavobacteriales</taxon>
        <taxon>Flavobacteriaceae</taxon>
        <taxon>Flavobacterium</taxon>
    </lineage>
</organism>
<dbReference type="EMBL" id="FNEZ01000002">
    <property type="protein sequence ID" value="SDJ57512.1"/>
    <property type="molecule type" value="Genomic_DNA"/>
</dbReference>
<dbReference type="InterPro" id="IPR018060">
    <property type="entry name" value="HTH_AraC"/>
</dbReference>
<gene>
    <name evidence="5" type="ORF">SAMN04487935_1054</name>
</gene>
<feature type="transmembrane region" description="Helical" evidence="2">
    <location>
        <begin position="384"/>
        <end position="402"/>
    </location>
</feature>
<dbReference type="OrthoDB" id="5295174at2"/>
<protein>
    <submittedName>
        <fullName evidence="5">AraC-type DNA-binding protein</fullName>
    </submittedName>
</protein>
<keyword evidence="2" id="KW-1133">Transmembrane helix</keyword>
<evidence type="ECO:0000259" key="4">
    <source>
        <dbReference type="PROSITE" id="PS01124"/>
    </source>
</evidence>
<dbReference type="InterPro" id="IPR011990">
    <property type="entry name" value="TPR-like_helical_dom_sf"/>
</dbReference>
<keyword evidence="5" id="KW-0238">DNA-binding</keyword>
<dbReference type="SMART" id="SM00342">
    <property type="entry name" value="HTH_ARAC"/>
    <property type="match status" value="1"/>
</dbReference>
<dbReference type="Gene3D" id="1.10.10.60">
    <property type="entry name" value="Homeodomain-like"/>
    <property type="match status" value="1"/>
</dbReference>
<keyword evidence="2" id="KW-0812">Transmembrane</keyword>
<dbReference type="Proteomes" id="UP000199580">
    <property type="component" value="Unassembled WGS sequence"/>
</dbReference>
<evidence type="ECO:0000313" key="5">
    <source>
        <dbReference type="EMBL" id="SDJ57512.1"/>
    </source>
</evidence>
<keyword evidence="1" id="KW-0802">TPR repeat</keyword>
<dbReference type="GO" id="GO:0003700">
    <property type="term" value="F:DNA-binding transcription factor activity"/>
    <property type="evidence" value="ECO:0007669"/>
    <property type="project" value="InterPro"/>
</dbReference>
<dbReference type="AlphaFoldDB" id="A0A1G8UUH6"/>
<accession>A0A1G8UUH6</accession>
<evidence type="ECO:0000256" key="3">
    <source>
        <dbReference type="SAM" id="SignalP"/>
    </source>
</evidence>
<dbReference type="InterPro" id="IPR019734">
    <property type="entry name" value="TPR_rpt"/>
</dbReference>
<feature type="signal peptide" evidence="3">
    <location>
        <begin position="1"/>
        <end position="21"/>
    </location>
</feature>
<feature type="chain" id="PRO_5011603473" evidence="3">
    <location>
        <begin position="22"/>
        <end position="565"/>
    </location>
</feature>